<dbReference type="Proteomes" id="UP000289184">
    <property type="component" value="Unassembled WGS sequence"/>
</dbReference>
<dbReference type="OrthoDB" id="8657515at2"/>
<feature type="signal peptide" evidence="1">
    <location>
        <begin position="1"/>
        <end position="22"/>
    </location>
</feature>
<reference evidence="2 3" key="1">
    <citation type="submission" date="2018-07" db="EMBL/GenBank/DDBJ databases">
        <authorList>
            <person name="Peeters C."/>
        </authorList>
    </citation>
    <scope>NUCLEOTIDE SEQUENCE [LARGE SCALE GENOMIC DNA]</scope>
    <source>
        <strain evidence="2 3">LMG 3411</strain>
    </source>
</reference>
<organism evidence="2 3">
    <name type="scientific">Achromobacter agilis</name>
    <dbReference type="NCBI Taxonomy" id="1353888"/>
    <lineage>
        <taxon>Bacteria</taxon>
        <taxon>Pseudomonadati</taxon>
        <taxon>Pseudomonadota</taxon>
        <taxon>Betaproteobacteria</taxon>
        <taxon>Burkholderiales</taxon>
        <taxon>Alcaligenaceae</taxon>
        <taxon>Achromobacter</taxon>
    </lineage>
</organism>
<evidence type="ECO:0000313" key="2">
    <source>
        <dbReference type="EMBL" id="SSW69352.1"/>
    </source>
</evidence>
<keyword evidence="1" id="KW-0732">Signal</keyword>
<gene>
    <name evidence="2" type="ORF">AGI3411_04158</name>
</gene>
<dbReference type="AlphaFoldDB" id="A0A446CN66"/>
<feature type="chain" id="PRO_5019097008" evidence="1">
    <location>
        <begin position="23"/>
        <end position="151"/>
    </location>
</feature>
<sequence>MKVVRTLVVVVLLAFQAAGAIAETQADTSPTRVVQGGRWTEGSAAGTYRIVVDEVGFEHVSCRVRIQWVAPAAAGRPARLVAEQMFTEVSTSFWSCGVGKQSVVVSGNVLKVQATHAYSGEPCTFTARLGTPGRYQYEAWGREFESRRPDQ</sequence>
<name>A0A446CN66_9BURK</name>
<accession>A0A446CN66</accession>
<dbReference type="EMBL" id="UFQB01000019">
    <property type="protein sequence ID" value="SSW69352.1"/>
    <property type="molecule type" value="Genomic_DNA"/>
</dbReference>
<dbReference type="RefSeq" id="WP_129529251.1">
    <property type="nucleotide sequence ID" value="NZ_UFQB01000019.1"/>
</dbReference>
<proteinExistence type="predicted"/>
<evidence type="ECO:0000256" key="1">
    <source>
        <dbReference type="SAM" id="SignalP"/>
    </source>
</evidence>
<keyword evidence="3" id="KW-1185">Reference proteome</keyword>
<evidence type="ECO:0000313" key="3">
    <source>
        <dbReference type="Proteomes" id="UP000289184"/>
    </source>
</evidence>
<protein>
    <submittedName>
        <fullName evidence="2">Uncharacterized protein</fullName>
    </submittedName>
</protein>